<evidence type="ECO:0000259" key="3">
    <source>
        <dbReference type="PROSITE" id="PS51841"/>
    </source>
</evidence>
<dbReference type="PROSITE" id="PS51841">
    <property type="entry name" value="LTD"/>
    <property type="match status" value="1"/>
</dbReference>
<feature type="chain" id="PRO_5013297472" description="LTD domain-containing protein" evidence="2">
    <location>
        <begin position="23"/>
        <end position="573"/>
    </location>
</feature>
<protein>
    <recommendedName>
        <fullName evidence="3">LTD domain-containing protein</fullName>
    </recommendedName>
</protein>
<comment type="caution">
    <text evidence="4">The sequence shown here is derived from an EMBL/GenBank/DDBJ whole genome shotgun (WGS) entry which is preliminary data.</text>
</comment>
<dbReference type="AlphaFoldDB" id="A0A1V9G5G3"/>
<reference evidence="4 5" key="1">
    <citation type="submission" date="2016-03" db="EMBL/GenBank/DDBJ databases">
        <title>Niastella vici sp. nov., isolated from farmland soil.</title>
        <authorList>
            <person name="Chen L."/>
            <person name="Wang D."/>
            <person name="Yang S."/>
            <person name="Wang G."/>
        </authorList>
    </citation>
    <scope>NUCLEOTIDE SEQUENCE [LARGE SCALE GENOMIC DNA]</scope>
    <source>
        <strain evidence="4 5">DJ57</strain>
    </source>
</reference>
<organism evidence="4 5">
    <name type="scientific">Niastella vici</name>
    <dbReference type="NCBI Taxonomy" id="1703345"/>
    <lineage>
        <taxon>Bacteria</taxon>
        <taxon>Pseudomonadati</taxon>
        <taxon>Bacteroidota</taxon>
        <taxon>Chitinophagia</taxon>
        <taxon>Chitinophagales</taxon>
        <taxon>Chitinophagaceae</taxon>
        <taxon>Niastella</taxon>
    </lineage>
</organism>
<evidence type="ECO:0000313" key="4">
    <source>
        <dbReference type="EMBL" id="OQP65794.1"/>
    </source>
</evidence>
<gene>
    <name evidence="4" type="ORF">A3860_14445</name>
</gene>
<sequence>MLPSIRLPLLACCLFFITGAIAQTANRFDVVIDELLPDPLPPVQLPNTEFIELKNVSTTAFNIRNWKLSDGSTTATISASFVLKPDSFVIICSTTAVAAFAPFGNTIGVSNFPSLNNDADVISLYSAEGRLIHSVGYNNSWYQNAVKSDGGWSLEMIDTKNPCMGISNWKASTAAIGGSPGKKNSVDAINKDDQSPALIRSATTDSLTISALFNEPLDSVSAVSTANYTFNNGIAHPLAASVVMPSCTEVILKLPTPLNRQAVYELTVNNVKDCAGNAINQLNTTKAGVPVMADSLAVVINEILFNPQPDGFDYIEIYNRSNRIIDLKQLYLASRNATAQLTAVTPISTVSWLLFPGEYRVLTENKLWLQQQYLIKDPSLIIELPALPSMPDDKGIVVLLNLQGNIIDELHYDHNWHFALISDEEGVALERLNYNQPTTDRLNWSSAASTVGFGTPGYPNSQLTADGGLQGAVGISPAIFSPDNDGFNDFATIGYQLPEPGYVANIRIFDANGHMVRQLVRNATLAMTGKFNWDGLDDKLRQLPMGIYIVLTEVFTLQGKTRKFKQVVTLARK</sequence>
<dbReference type="Pfam" id="PF00932">
    <property type="entry name" value="LTD"/>
    <property type="match status" value="2"/>
</dbReference>
<dbReference type="OrthoDB" id="9758406at2"/>
<dbReference type="InterPro" id="IPR014755">
    <property type="entry name" value="Cu-Rt/internalin_Ig-like"/>
</dbReference>
<dbReference type="SUPFAM" id="SSF74853">
    <property type="entry name" value="Lamin A/C globular tail domain"/>
    <property type="match status" value="1"/>
</dbReference>
<evidence type="ECO:0000256" key="1">
    <source>
        <dbReference type="ARBA" id="ARBA00022729"/>
    </source>
</evidence>
<name>A0A1V9G5G3_9BACT</name>
<dbReference type="InterPro" id="IPR036415">
    <property type="entry name" value="Lamin_tail_dom_sf"/>
</dbReference>
<dbReference type="Pfam" id="PF13205">
    <property type="entry name" value="Big_5"/>
    <property type="match status" value="1"/>
</dbReference>
<dbReference type="InterPro" id="IPR001322">
    <property type="entry name" value="Lamin_tail_dom"/>
</dbReference>
<dbReference type="Gene3D" id="2.60.40.1220">
    <property type="match status" value="1"/>
</dbReference>
<dbReference type="RefSeq" id="WP_081145635.1">
    <property type="nucleotide sequence ID" value="NZ_LVYD01000013.1"/>
</dbReference>
<dbReference type="Gene3D" id="2.60.40.4070">
    <property type="match status" value="1"/>
</dbReference>
<dbReference type="Gene3D" id="2.60.40.1260">
    <property type="entry name" value="Lamin Tail domain"/>
    <property type="match status" value="1"/>
</dbReference>
<keyword evidence="1 2" id="KW-0732">Signal</keyword>
<dbReference type="Proteomes" id="UP000192796">
    <property type="component" value="Unassembled WGS sequence"/>
</dbReference>
<dbReference type="EMBL" id="LVYD01000013">
    <property type="protein sequence ID" value="OQP65794.1"/>
    <property type="molecule type" value="Genomic_DNA"/>
</dbReference>
<keyword evidence="5" id="KW-1185">Reference proteome</keyword>
<dbReference type="InterPro" id="IPR032812">
    <property type="entry name" value="SbsA_Ig"/>
</dbReference>
<evidence type="ECO:0000313" key="5">
    <source>
        <dbReference type="Proteomes" id="UP000192796"/>
    </source>
</evidence>
<proteinExistence type="predicted"/>
<accession>A0A1V9G5G3</accession>
<feature type="signal peptide" evidence="2">
    <location>
        <begin position="1"/>
        <end position="22"/>
    </location>
</feature>
<dbReference type="STRING" id="1703345.A3860_14445"/>
<feature type="domain" description="LTD" evidence="3">
    <location>
        <begin position="15"/>
        <end position="139"/>
    </location>
</feature>
<evidence type="ECO:0000256" key="2">
    <source>
        <dbReference type="SAM" id="SignalP"/>
    </source>
</evidence>